<dbReference type="EMBL" id="VTPC01005620">
    <property type="protein sequence ID" value="KAF2895842.1"/>
    <property type="molecule type" value="Genomic_DNA"/>
</dbReference>
<proteinExistence type="predicted"/>
<name>A0A8K0GBK2_IGNLU</name>
<accession>A0A8K0GBK2</accession>
<keyword evidence="3" id="KW-1185">Reference proteome</keyword>
<sequence length="279" mass="32508">MYFKDQSFTKPKDVVDGFALFFFSGFRVTFDNTSDDRIAKETERDENLHRIKQELQLSFSDSEYTLNKSILFKENRLVISKSLQPTWDITKIKQLARRYCTWQHISKDIESVVTSCSALKPPKSLYSSLGSSNNWYHVHIDYATPSKDTIFSSLIQDLDEQKSNFSTKLQHLTTSFTLLPAKWNQARIHRPRSPSNEQIGREECPDSERTVKGMSNDNLPIKQKLQEIVLRYRTIPLANGKARVELYMNRPFRIELDAMRPYLEKSLIKNSYSGHVPQK</sequence>
<feature type="region of interest" description="Disordered" evidence="1">
    <location>
        <begin position="190"/>
        <end position="216"/>
    </location>
</feature>
<dbReference type="Proteomes" id="UP000801492">
    <property type="component" value="Unassembled WGS sequence"/>
</dbReference>
<comment type="caution">
    <text evidence="2">The sequence shown here is derived from an EMBL/GenBank/DDBJ whole genome shotgun (WGS) entry which is preliminary data.</text>
</comment>
<dbReference type="AlphaFoldDB" id="A0A8K0GBK2"/>
<reference evidence="2" key="1">
    <citation type="submission" date="2019-08" db="EMBL/GenBank/DDBJ databases">
        <title>The genome of the North American firefly Photinus pyralis.</title>
        <authorList>
            <consortium name="Photinus pyralis genome working group"/>
            <person name="Fallon T.R."/>
            <person name="Sander Lower S.E."/>
            <person name="Weng J.-K."/>
        </authorList>
    </citation>
    <scope>NUCLEOTIDE SEQUENCE</scope>
    <source>
        <strain evidence="2">TRF0915ILg1</strain>
        <tissue evidence="2">Whole body</tissue>
    </source>
</reference>
<gene>
    <name evidence="2" type="ORF">ILUMI_10333</name>
</gene>
<feature type="compositionally biased region" description="Basic and acidic residues" evidence="1">
    <location>
        <begin position="199"/>
        <end position="211"/>
    </location>
</feature>
<evidence type="ECO:0000313" key="3">
    <source>
        <dbReference type="Proteomes" id="UP000801492"/>
    </source>
</evidence>
<organism evidence="2 3">
    <name type="scientific">Ignelater luminosus</name>
    <name type="common">Cucubano</name>
    <name type="synonym">Pyrophorus luminosus</name>
    <dbReference type="NCBI Taxonomy" id="2038154"/>
    <lineage>
        <taxon>Eukaryota</taxon>
        <taxon>Metazoa</taxon>
        <taxon>Ecdysozoa</taxon>
        <taxon>Arthropoda</taxon>
        <taxon>Hexapoda</taxon>
        <taxon>Insecta</taxon>
        <taxon>Pterygota</taxon>
        <taxon>Neoptera</taxon>
        <taxon>Endopterygota</taxon>
        <taxon>Coleoptera</taxon>
        <taxon>Polyphaga</taxon>
        <taxon>Elateriformia</taxon>
        <taxon>Elateroidea</taxon>
        <taxon>Elateridae</taxon>
        <taxon>Agrypninae</taxon>
        <taxon>Pyrophorini</taxon>
        <taxon>Ignelater</taxon>
    </lineage>
</organism>
<protein>
    <submittedName>
        <fullName evidence="2">Uncharacterized protein</fullName>
    </submittedName>
</protein>
<evidence type="ECO:0000313" key="2">
    <source>
        <dbReference type="EMBL" id="KAF2895842.1"/>
    </source>
</evidence>
<dbReference type="OrthoDB" id="8031589at2759"/>
<evidence type="ECO:0000256" key="1">
    <source>
        <dbReference type="SAM" id="MobiDB-lite"/>
    </source>
</evidence>